<dbReference type="InterPro" id="IPR006674">
    <property type="entry name" value="HD_domain"/>
</dbReference>
<dbReference type="PANTHER" id="PTHR33594">
    <property type="entry name" value="SUPERFAMILY HYDROLASE, PUTATIVE (AFU_ORTHOLOGUE AFUA_1G03035)-RELATED"/>
    <property type="match status" value="1"/>
</dbReference>
<dbReference type="KEGG" id="chyd:H4K34_08855"/>
<sequence length="213" mass="24088">MTNSELIKACEKEILALSADAEKGHDWFHINRVRNNALKIQALEGGDRDSLELAALLHDIDDAKFNGGDEEAGAEKAFALLQRLGASEPMSRQIADWIADCSYKGGNQKESDQLEVLILRDADRLDAIGAIGIARCFHYGGFKNQAIYDPEIKVRDQMSTQEYRQGKSSSINHFYEKLLKLKDGMHTATGKAMAEERHQFMLNYLEQFYQEWS</sequence>
<dbReference type="Proteomes" id="UP000516305">
    <property type="component" value="Chromosome"/>
</dbReference>
<dbReference type="PANTHER" id="PTHR33594:SF1">
    <property type="entry name" value="HD_PDEASE DOMAIN-CONTAINING PROTEIN"/>
    <property type="match status" value="1"/>
</dbReference>
<dbReference type="InterPro" id="IPR003607">
    <property type="entry name" value="HD/PDEase_dom"/>
</dbReference>
<dbReference type="SUPFAM" id="SSF109604">
    <property type="entry name" value="HD-domain/PDEase-like"/>
    <property type="match status" value="1"/>
</dbReference>
<dbReference type="Gene3D" id="1.10.472.50">
    <property type="entry name" value="HD-domain/PDEase-like"/>
    <property type="match status" value="1"/>
</dbReference>
<gene>
    <name evidence="2" type="ORF">H4K34_08855</name>
</gene>
<dbReference type="PROSITE" id="PS51831">
    <property type="entry name" value="HD"/>
    <property type="match status" value="1"/>
</dbReference>
<dbReference type="RefSeq" id="WP_210760463.1">
    <property type="nucleotide sequence ID" value="NZ_CP060139.1"/>
</dbReference>
<name>A0A7H0VJN9_9FLAO</name>
<protein>
    <submittedName>
        <fullName evidence="2">HD domain-containing protein</fullName>
    </submittedName>
</protein>
<dbReference type="AlphaFoldDB" id="A0A7H0VJN9"/>
<dbReference type="CDD" id="cd00077">
    <property type="entry name" value="HDc"/>
    <property type="match status" value="1"/>
</dbReference>
<organism evidence="2 3">
    <name type="scientific">Croceimicrobium hydrocarbonivorans</name>
    <dbReference type="NCBI Taxonomy" id="2761580"/>
    <lineage>
        <taxon>Bacteria</taxon>
        <taxon>Pseudomonadati</taxon>
        <taxon>Bacteroidota</taxon>
        <taxon>Flavobacteriia</taxon>
        <taxon>Flavobacteriales</taxon>
        <taxon>Owenweeksiaceae</taxon>
        <taxon>Croceimicrobium</taxon>
    </lineage>
</organism>
<accession>A0A7H0VJN9</accession>
<dbReference type="Pfam" id="PF01966">
    <property type="entry name" value="HD"/>
    <property type="match status" value="1"/>
</dbReference>
<keyword evidence="3" id="KW-1185">Reference proteome</keyword>
<reference evidence="2 3" key="1">
    <citation type="submission" date="2020-08" db="EMBL/GenBank/DDBJ databases">
        <title>Croceimicrobium hydrocarbonivorans gen. nov., sp. nov., a novel marine bacterium isolated from a bacterial consortium that degrades polyethylene terephthalate.</title>
        <authorList>
            <person name="Liu R."/>
        </authorList>
    </citation>
    <scope>NUCLEOTIDE SEQUENCE [LARGE SCALE GENOMIC DNA]</scope>
    <source>
        <strain evidence="2 3">A20-9</strain>
    </source>
</reference>
<evidence type="ECO:0000313" key="2">
    <source>
        <dbReference type="EMBL" id="QNR25937.1"/>
    </source>
</evidence>
<evidence type="ECO:0000313" key="3">
    <source>
        <dbReference type="Proteomes" id="UP000516305"/>
    </source>
</evidence>
<proteinExistence type="predicted"/>
<dbReference type="SMART" id="SM00471">
    <property type="entry name" value="HDc"/>
    <property type="match status" value="1"/>
</dbReference>
<feature type="domain" description="HD" evidence="1">
    <location>
        <begin position="26"/>
        <end position="128"/>
    </location>
</feature>
<dbReference type="Gene3D" id="1.20.58.1910">
    <property type="match status" value="1"/>
</dbReference>
<evidence type="ECO:0000259" key="1">
    <source>
        <dbReference type="PROSITE" id="PS51831"/>
    </source>
</evidence>
<dbReference type="EMBL" id="CP060139">
    <property type="protein sequence ID" value="QNR25937.1"/>
    <property type="molecule type" value="Genomic_DNA"/>
</dbReference>